<dbReference type="GO" id="GO:0009451">
    <property type="term" value="P:RNA modification"/>
    <property type="evidence" value="ECO:0007669"/>
    <property type="project" value="InterPro"/>
</dbReference>
<dbReference type="PROSITE" id="PS51375">
    <property type="entry name" value="PPR"/>
    <property type="match status" value="4"/>
</dbReference>
<dbReference type="GO" id="GO:0003723">
    <property type="term" value="F:RNA binding"/>
    <property type="evidence" value="ECO:0007669"/>
    <property type="project" value="InterPro"/>
</dbReference>
<dbReference type="Pfam" id="PF13041">
    <property type="entry name" value="PPR_2"/>
    <property type="match status" value="3"/>
</dbReference>
<name>A0A067LLI4_JATCU</name>
<dbReference type="FunFam" id="1.25.40.10:FF:000951">
    <property type="entry name" value="Pentatricopeptide repeat-containing protein, chloroplastic"/>
    <property type="match status" value="1"/>
</dbReference>
<accession>A0A067LLI4</accession>
<evidence type="ECO:0000256" key="1">
    <source>
        <dbReference type="ARBA" id="ARBA00022737"/>
    </source>
</evidence>
<dbReference type="NCBIfam" id="TIGR00756">
    <property type="entry name" value="PPR"/>
    <property type="match status" value="3"/>
</dbReference>
<dbReference type="Proteomes" id="UP000027138">
    <property type="component" value="Unassembled WGS sequence"/>
</dbReference>
<sequence length="687" mass="77680">MEVTLSRSLCINLHSFSPNPFNNGDHNNKHFFKIMACMPTPYPKRYRKRIPKYQKKKLKRFKEKDAFPASLPLHSKNPGAICEDIQKFARENKLKEALTIMDYLDQQGIPVNVTTFSSLIAACIRSKSLDQAKQIHVFIRINGFENNEFLRTKLVHMYTACGSLKDAQQVFDECSSSSSSVYPWNALLRGTVVSGSKRYLDVLSTYTTMRELGVELNVYSFSNVIKSFAGASALRQGLKAHAVLVKNGLIDSSILRTSLIDMYFKCGKIKLAHKVFEETLDRDIVFWGAMISGFAHNRRQWEALDYFRWMVSEGMYPNSVIVTTILNVIGDKWARKLGKEIHGYVVKTKSYSKQLTIQSGLIDMYCKCGDMGSSRRVFYGSMERNAISWTALMSGYASNGRLEQALRSVSWMQQEGFRPDVVTVATIVPVCSELKALNHGKEIHAYAVKNLFFPNVSVTTSLMKMYSKCGVLDYSVKLFNNMESRNVISWTAIIDSYAENGCINEAMNVFRSMQLSKHRPDSVVMSRMLSICAEIKAVKLGKEIHGHAIKKDFESIPFVSADLVKMYGRSGLIDNAKSIFHAIPVKGSMAWTAIIEAYGYNNLWQEAIYLFHEMISGGFTPTHFTFKVVLSICDQAGFADDACRIFELMSRRYKIKASEEHCSIIAGLLTRAGRTQEAERFTKMSSS</sequence>
<dbReference type="AlphaFoldDB" id="A0A067LLI4"/>
<gene>
    <name evidence="3" type="ORF">JCGZ_17232</name>
</gene>
<dbReference type="OrthoDB" id="1891906at2759"/>
<dbReference type="Pfam" id="PF01535">
    <property type="entry name" value="PPR"/>
    <property type="match status" value="2"/>
</dbReference>
<dbReference type="KEGG" id="jcu:105638132"/>
<organism evidence="3 4">
    <name type="scientific">Jatropha curcas</name>
    <name type="common">Barbados nut</name>
    <dbReference type="NCBI Taxonomy" id="180498"/>
    <lineage>
        <taxon>Eukaryota</taxon>
        <taxon>Viridiplantae</taxon>
        <taxon>Streptophyta</taxon>
        <taxon>Embryophyta</taxon>
        <taxon>Tracheophyta</taxon>
        <taxon>Spermatophyta</taxon>
        <taxon>Magnoliopsida</taxon>
        <taxon>eudicotyledons</taxon>
        <taxon>Gunneridae</taxon>
        <taxon>Pentapetalae</taxon>
        <taxon>rosids</taxon>
        <taxon>fabids</taxon>
        <taxon>Malpighiales</taxon>
        <taxon>Euphorbiaceae</taxon>
        <taxon>Crotonoideae</taxon>
        <taxon>Jatropheae</taxon>
        <taxon>Jatropha</taxon>
    </lineage>
</organism>
<dbReference type="InterPro" id="IPR011990">
    <property type="entry name" value="TPR-like_helical_dom_sf"/>
</dbReference>
<proteinExistence type="predicted"/>
<dbReference type="InterPro" id="IPR002885">
    <property type="entry name" value="PPR_rpt"/>
</dbReference>
<feature type="repeat" description="PPR" evidence="2">
    <location>
        <begin position="587"/>
        <end position="621"/>
    </location>
</feature>
<keyword evidence="1" id="KW-0677">Repeat</keyword>
<dbReference type="EMBL" id="KK914227">
    <property type="protein sequence ID" value="KDP45625.1"/>
    <property type="molecule type" value="Genomic_DNA"/>
</dbReference>
<evidence type="ECO:0000313" key="4">
    <source>
        <dbReference type="Proteomes" id="UP000027138"/>
    </source>
</evidence>
<keyword evidence="4" id="KW-1185">Reference proteome</keyword>
<feature type="repeat" description="PPR" evidence="2">
    <location>
        <begin position="283"/>
        <end position="317"/>
    </location>
</feature>
<dbReference type="FunFam" id="1.25.40.10:FF:000381">
    <property type="entry name" value="Pentatricopeptide repeat-containing protein"/>
    <property type="match status" value="1"/>
</dbReference>
<dbReference type="Gene3D" id="1.25.40.10">
    <property type="entry name" value="Tetratricopeptide repeat domain"/>
    <property type="match status" value="5"/>
</dbReference>
<dbReference type="PANTHER" id="PTHR47926:SF354">
    <property type="entry name" value="REPEAT (PPR-LIKE) SUPERFAMILY PROTEIN, PUTATIVE-RELATED"/>
    <property type="match status" value="1"/>
</dbReference>
<dbReference type="STRING" id="180498.A0A067LLI4"/>
<feature type="repeat" description="PPR" evidence="2">
    <location>
        <begin position="486"/>
        <end position="520"/>
    </location>
</feature>
<evidence type="ECO:0000256" key="2">
    <source>
        <dbReference type="PROSITE-ProRule" id="PRU00708"/>
    </source>
</evidence>
<dbReference type="PANTHER" id="PTHR47926">
    <property type="entry name" value="PENTATRICOPEPTIDE REPEAT-CONTAINING PROTEIN"/>
    <property type="match status" value="1"/>
</dbReference>
<reference evidence="3 4" key="1">
    <citation type="journal article" date="2014" name="PLoS ONE">
        <title>Global Analysis of Gene Expression Profiles in Physic Nut (Jatropha curcas L.) Seedlings Exposed to Salt Stress.</title>
        <authorList>
            <person name="Zhang L."/>
            <person name="Zhang C."/>
            <person name="Wu P."/>
            <person name="Chen Y."/>
            <person name="Li M."/>
            <person name="Jiang H."/>
            <person name="Wu G."/>
        </authorList>
    </citation>
    <scope>NUCLEOTIDE SEQUENCE [LARGE SCALE GENOMIC DNA]</scope>
    <source>
        <strain evidence="4">cv. GZQX0401</strain>
        <tissue evidence="3">Young leaves</tissue>
    </source>
</reference>
<protein>
    <recommendedName>
        <fullName evidence="5">Pentacotripeptide-repeat region of PRORP domain-containing protein</fullName>
    </recommendedName>
</protein>
<feature type="repeat" description="PPR" evidence="2">
    <location>
        <begin position="385"/>
        <end position="419"/>
    </location>
</feature>
<dbReference type="FunFam" id="1.25.40.10:FF:001058">
    <property type="entry name" value="Pentatricopeptide repeat-containing protein chloroplastic"/>
    <property type="match status" value="1"/>
</dbReference>
<dbReference type="Pfam" id="PF13812">
    <property type="entry name" value="PPR_3"/>
    <property type="match status" value="1"/>
</dbReference>
<evidence type="ECO:0008006" key="5">
    <source>
        <dbReference type="Google" id="ProtNLM"/>
    </source>
</evidence>
<evidence type="ECO:0000313" key="3">
    <source>
        <dbReference type="EMBL" id="KDP45625.1"/>
    </source>
</evidence>
<dbReference type="InterPro" id="IPR046960">
    <property type="entry name" value="PPR_At4g14850-like_plant"/>
</dbReference>